<protein>
    <submittedName>
        <fullName evidence="1">Uncharacterized protein</fullName>
    </submittedName>
</protein>
<reference evidence="1" key="2">
    <citation type="journal article" date="2015" name="Data Brief">
        <title>Shoot transcriptome of the giant reed, Arundo donax.</title>
        <authorList>
            <person name="Barrero R.A."/>
            <person name="Guerrero F.D."/>
            <person name="Moolhuijzen P."/>
            <person name="Goolsby J.A."/>
            <person name="Tidwell J."/>
            <person name="Bellgard S.E."/>
            <person name="Bellgard M.I."/>
        </authorList>
    </citation>
    <scope>NUCLEOTIDE SEQUENCE</scope>
    <source>
        <tissue evidence="1">Shoot tissue taken approximately 20 cm above the soil surface</tissue>
    </source>
</reference>
<name>A0A0A9B7Q4_ARUDO</name>
<evidence type="ECO:0000313" key="1">
    <source>
        <dbReference type="EMBL" id="JAD60019.1"/>
    </source>
</evidence>
<proteinExistence type="predicted"/>
<reference evidence="1" key="1">
    <citation type="submission" date="2014-09" db="EMBL/GenBank/DDBJ databases">
        <authorList>
            <person name="Magalhaes I.L.F."/>
            <person name="Oliveira U."/>
            <person name="Santos F.R."/>
            <person name="Vidigal T.H.D.A."/>
            <person name="Brescovit A.D."/>
            <person name="Santos A.J."/>
        </authorList>
    </citation>
    <scope>NUCLEOTIDE SEQUENCE</scope>
    <source>
        <tissue evidence="1">Shoot tissue taken approximately 20 cm above the soil surface</tissue>
    </source>
</reference>
<accession>A0A0A9B7Q4</accession>
<dbReference type="AlphaFoldDB" id="A0A0A9B7Q4"/>
<organism evidence="1">
    <name type="scientific">Arundo donax</name>
    <name type="common">Giant reed</name>
    <name type="synonym">Donax arundinaceus</name>
    <dbReference type="NCBI Taxonomy" id="35708"/>
    <lineage>
        <taxon>Eukaryota</taxon>
        <taxon>Viridiplantae</taxon>
        <taxon>Streptophyta</taxon>
        <taxon>Embryophyta</taxon>
        <taxon>Tracheophyta</taxon>
        <taxon>Spermatophyta</taxon>
        <taxon>Magnoliopsida</taxon>
        <taxon>Liliopsida</taxon>
        <taxon>Poales</taxon>
        <taxon>Poaceae</taxon>
        <taxon>PACMAD clade</taxon>
        <taxon>Arundinoideae</taxon>
        <taxon>Arundineae</taxon>
        <taxon>Arundo</taxon>
    </lineage>
</organism>
<dbReference type="EMBL" id="GBRH01237876">
    <property type="protein sequence ID" value="JAD60019.1"/>
    <property type="molecule type" value="Transcribed_RNA"/>
</dbReference>
<sequence length="50" mass="6085">MMLSYKLIHVKFALQHSLDWTLNSFDYVLFDVLINDKQCWRCMDAHLDEH</sequence>